<dbReference type="PANTHER" id="PTHR17630:SF44">
    <property type="entry name" value="PROTEIN AIM2"/>
    <property type="match status" value="1"/>
</dbReference>
<dbReference type="STRING" id="154538.A0A1M2VUC4"/>
<dbReference type="EMBL" id="MNAD01000670">
    <property type="protein sequence ID" value="OJT11214.1"/>
    <property type="molecule type" value="Genomic_DNA"/>
</dbReference>
<keyword evidence="3" id="KW-1185">Reference proteome</keyword>
<dbReference type="Pfam" id="PF01738">
    <property type="entry name" value="DLH"/>
    <property type="match status" value="1"/>
</dbReference>
<name>A0A1M2VUC4_TRAPU</name>
<evidence type="ECO:0000313" key="3">
    <source>
        <dbReference type="Proteomes" id="UP000184267"/>
    </source>
</evidence>
<sequence>MSLCKHCIAGVRHEGTPEGQTVQYGGVETYIATPTTEYPKDKAVLFLTDVFGLKLQNNLLLADDYARNGFKVYVPDLFEGDALPEDALNSGTFDLMSWIGKHNPDHVVGIIRGVLTALKADGITKIGAIGFCYGARPAFNLAFNGEVDVVAVSHPSLLKIPDDLEKYLTSSKAPLLINSCTVDSQFPLEAQAKADEILGGGKFAPGYERTYWDGCTHGFAVRGDMTDPKVKAGKEGAFKATVEFLIKNL</sequence>
<feature type="domain" description="Dienelactone hydrolase" evidence="1">
    <location>
        <begin position="28"/>
        <end position="245"/>
    </location>
</feature>
<dbReference type="AlphaFoldDB" id="A0A1M2VUC4"/>
<dbReference type="SUPFAM" id="SSF53474">
    <property type="entry name" value="alpha/beta-Hydrolases"/>
    <property type="match status" value="1"/>
</dbReference>
<evidence type="ECO:0000259" key="1">
    <source>
        <dbReference type="Pfam" id="PF01738"/>
    </source>
</evidence>
<organism evidence="2 3">
    <name type="scientific">Trametes pubescens</name>
    <name type="common">White-rot fungus</name>
    <dbReference type="NCBI Taxonomy" id="154538"/>
    <lineage>
        <taxon>Eukaryota</taxon>
        <taxon>Fungi</taxon>
        <taxon>Dikarya</taxon>
        <taxon>Basidiomycota</taxon>
        <taxon>Agaricomycotina</taxon>
        <taxon>Agaricomycetes</taxon>
        <taxon>Polyporales</taxon>
        <taxon>Polyporaceae</taxon>
        <taxon>Trametes</taxon>
    </lineage>
</organism>
<dbReference type="GO" id="GO:0016787">
    <property type="term" value="F:hydrolase activity"/>
    <property type="evidence" value="ECO:0007669"/>
    <property type="project" value="InterPro"/>
</dbReference>
<accession>A0A1M2VUC4</accession>
<proteinExistence type="predicted"/>
<protein>
    <submittedName>
        <fullName evidence="2">Protein AIM2</fullName>
    </submittedName>
</protein>
<dbReference type="OMA" id="SLCKHCI"/>
<dbReference type="InterPro" id="IPR002925">
    <property type="entry name" value="Dienelactn_hydro"/>
</dbReference>
<dbReference type="Proteomes" id="UP000184267">
    <property type="component" value="Unassembled WGS sequence"/>
</dbReference>
<evidence type="ECO:0000313" key="2">
    <source>
        <dbReference type="EMBL" id="OJT11214.1"/>
    </source>
</evidence>
<comment type="caution">
    <text evidence="2">The sequence shown here is derived from an EMBL/GenBank/DDBJ whole genome shotgun (WGS) entry which is preliminary data.</text>
</comment>
<dbReference type="OrthoDB" id="17560at2759"/>
<dbReference type="PANTHER" id="PTHR17630">
    <property type="entry name" value="DIENELACTONE HYDROLASE"/>
    <property type="match status" value="1"/>
</dbReference>
<dbReference type="Gene3D" id="3.40.50.1820">
    <property type="entry name" value="alpha/beta hydrolase"/>
    <property type="match status" value="1"/>
</dbReference>
<reference evidence="2 3" key="1">
    <citation type="submission" date="2016-10" db="EMBL/GenBank/DDBJ databases">
        <title>Genome sequence of the basidiomycete white-rot fungus Trametes pubescens.</title>
        <authorList>
            <person name="Makela M.R."/>
            <person name="Granchi Z."/>
            <person name="Peng M."/>
            <person name="De Vries R.P."/>
            <person name="Grigoriev I."/>
            <person name="Riley R."/>
            <person name="Hilden K."/>
        </authorList>
    </citation>
    <scope>NUCLEOTIDE SEQUENCE [LARGE SCALE GENOMIC DNA]</scope>
    <source>
        <strain evidence="2 3">FBCC735</strain>
    </source>
</reference>
<dbReference type="InterPro" id="IPR029058">
    <property type="entry name" value="AB_hydrolase_fold"/>
</dbReference>
<gene>
    <name evidence="2" type="ORF">TRAPUB_12258</name>
</gene>